<evidence type="ECO:0000256" key="1">
    <source>
        <dbReference type="SAM" id="MobiDB-lite"/>
    </source>
</evidence>
<feature type="region of interest" description="Disordered" evidence="1">
    <location>
        <begin position="30"/>
        <end position="49"/>
    </location>
</feature>
<protein>
    <submittedName>
        <fullName evidence="3">Uncharacterized protein</fullName>
    </submittedName>
</protein>
<name>A0A1I5Z8A6_9RHOB</name>
<dbReference type="Proteomes" id="UP000243106">
    <property type="component" value="Unassembled WGS sequence"/>
</dbReference>
<dbReference type="EMBL" id="FOXV01000008">
    <property type="protein sequence ID" value="SFQ52723.1"/>
    <property type="molecule type" value="Genomic_DNA"/>
</dbReference>
<gene>
    <name evidence="3" type="ORF">SAMN05421853_108105</name>
</gene>
<feature type="compositionally biased region" description="Polar residues" evidence="1">
    <location>
        <begin position="32"/>
        <end position="43"/>
    </location>
</feature>
<evidence type="ECO:0000256" key="2">
    <source>
        <dbReference type="SAM" id="SignalP"/>
    </source>
</evidence>
<proteinExistence type="predicted"/>
<dbReference type="AlphaFoldDB" id="A0A1I5Z8A6"/>
<dbReference type="STRING" id="93684.SAMN05421853_108105"/>
<feature type="signal peptide" evidence="2">
    <location>
        <begin position="1"/>
        <end position="19"/>
    </location>
</feature>
<accession>A0A1I5Z8A6</accession>
<evidence type="ECO:0000313" key="3">
    <source>
        <dbReference type="EMBL" id="SFQ52723.1"/>
    </source>
</evidence>
<evidence type="ECO:0000313" key="4">
    <source>
        <dbReference type="Proteomes" id="UP000243106"/>
    </source>
</evidence>
<dbReference type="RefSeq" id="WP_093012663.1">
    <property type="nucleotide sequence ID" value="NZ_FOXV01000008.1"/>
</dbReference>
<reference evidence="4" key="1">
    <citation type="submission" date="2016-10" db="EMBL/GenBank/DDBJ databases">
        <authorList>
            <person name="Varghese N."/>
            <person name="Submissions S."/>
        </authorList>
    </citation>
    <scope>NUCLEOTIDE SEQUENCE [LARGE SCALE GENOMIC DNA]</scope>
    <source>
        <strain evidence="4">JCM 10271</strain>
    </source>
</reference>
<sequence>MRNSAAVFCAFWLAAPALAQDPLSAIDWLNDPVSQPSSPSPATNEPPVADAVDVPDVAQEPLGTQSIAAVGLLPPSVTGLPTNLWQNSQSATLIRAIEDSEAAVPAVASLLTTLLLAEAEPPRGDGDGAAFVAARVARLMEMGAIDPALALLERAGPDHPDLFTPWLEASLLEGRLEAPCEALNADPWLTEDIASDIFCAAREGDWSKASLTFGTAAALGTLPPRDRDLLERFLDPEISEGLPPLPPPSRPTPLQFALFEAIGEALPTGPLPRAFAYTDLSGDTGWRAQIAAAERLARSGALPENRLLGIYTLRSPAASGGIWDRVEAMQRFDIAMTSRNPTSIASALTRVWPQMEEAELLVPFAALYADQLLALPLSGRARDLAIEAGFLSEHYERAARQVGEATGDHGFLAAIARGEAPEATSALPHADAIAAAFGDAEPPAAISRRLANDQLGEAILRAIDLFSTGAEGNSPQLSEALASFRAVGLEDTARRAALQLALLDRMRAGR</sequence>
<keyword evidence="4" id="KW-1185">Reference proteome</keyword>
<keyword evidence="2" id="KW-0732">Signal</keyword>
<organism evidence="3 4">
    <name type="scientific">Roseivivax halotolerans</name>
    <dbReference type="NCBI Taxonomy" id="93684"/>
    <lineage>
        <taxon>Bacteria</taxon>
        <taxon>Pseudomonadati</taxon>
        <taxon>Pseudomonadota</taxon>
        <taxon>Alphaproteobacteria</taxon>
        <taxon>Rhodobacterales</taxon>
        <taxon>Roseobacteraceae</taxon>
        <taxon>Roseivivax</taxon>
    </lineage>
</organism>
<feature type="chain" id="PRO_5017336606" evidence="2">
    <location>
        <begin position="20"/>
        <end position="510"/>
    </location>
</feature>